<gene>
    <name evidence="5" type="ORF">CUT44_15725</name>
</gene>
<evidence type="ECO:0000256" key="1">
    <source>
        <dbReference type="ARBA" id="ARBA00009013"/>
    </source>
</evidence>
<protein>
    <recommendedName>
        <fullName evidence="2">Anti-sigma factor antagonist</fullName>
    </recommendedName>
</protein>
<dbReference type="AlphaFoldDB" id="A0A2M8LY62"/>
<name>A0A2M8LY62_9ACTN</name>
<feature type="compositionally biased region" description="Low complexity" evidence="3">
    <location>
        <begin position="69"/>
        <end position="88"/>
    </location>
</feature>
<sequence length="205" mass="21834">MTAAAGPARRPEESGRSDAALPGAEQRTDLPNTEPPNTEPPNTEPPNTDLPNTEPRMDRSPPCRPPEPAASAVPAGAGPLPSGPTLTLASRTGEGHTVVAVDGPLDYHTSPQLLGHLRSKEPRRVPLVVLDLSRVAFCDSSGLGAFVEIFRHRSEEGLRLALTGLQPEVRRVMELTRLVDVLPLYATVADALAEGRAGPDRVERD</sequence>
<dbReference type="InterPro" id="IPR003658">
    <property type="entry name" value="Anti-sigma_ant"/>
</dbReference>
<dbReference type="Proteomes" id="UP000230407">
    <property type="component" value="Unassembled WGS sequence"/>
</dbReference>
<feature type="compositionally biased region" description="Pro residues" evidence="3">
    <location>
        <begin position="33"/>
        <end position="44"/>
    </location>
</feature>
<comment type="similarity">
    <text evidence="1 2">Belongs to the anti-sigma-factor antagonist family.</text>
</comment>
<dbReference type="GO" id="GO:0043856">
    <property type="term" value="F:anti-sigma factor antagonist activity"/>
    <property type="evidence" value="ECO:0007669"/>
    <property type="project" value="InterPro"/>
</dbReference>
<dbReference type="EMBL" id="PGGW01000053">
    <property type="protein sequence ID" value="PJE96875.1"/>
    <property type="molecule type" value="Genomic_DNA"/>
</dbReference>
<dbReference type="Pfam" id="PF01740">
    <property type="entry name" value="STAS"/>
    <property type="match status" value="1"/>
</dbReference>
<feature type="compositionally biased region" description="Low complexity" evidence="3">
    <location>
        <begin position="45"/>
        <end position="54"/>
    </location>
</feature>
<evidence type="ECO:0000313" key="5">
    <source>
        <dbReference type="EMBL" id="PJE96875.1"/>
    </source>
</evidence>
<dbReference type="SUPFAM" id="SSF52091">
    <property type="entry name" value="SpoIIaa-like"/>
    <property type="match status" value="1"/>
</dbReference>
<feature type="domain" description="STAS" evidence="4">
    <location>
        <begin position="86"/>
        <end position="195"/>
    </location>
</feature>
<organism evidence="5 6">
    <name type="scientific">Streptomyces carminius</name>
    <dbReference type="NCBI Taxonomy" id="2665496"/>
    <lineage>
        <taxon>Bacteria</taxon>
        <taxon>Bacillati</taxon>
        <taxon>Actinomycetota</taxon>
        <taxon>Actinomycetes</taxon>
        <taxon>Kitasatosporales</taxon>
        <taxon>Streptomycetaceae</taxon>
        <taxon>Streptomyces</taxon>
    </lineage>
</organism>
<evidence type="ECO:0000256" key="2">
    <source>
        <dbReference type="RuleBase" id="RU003749"/>
    </source>
</evidence>
<comment type="caution">
    <text evidence="5">The sequence shown here is derived from an EMBL/GenBank/DDBJ whole genome shotgun (WGS) entry which is preliminary data.</text>
</comment>
<dbReference type="CDD" id="cd07043">
    <property type="entry name" value="STAS_anti-anti-sigma_factors"/>
    <property type="match status" value="1"/>
</dbReference>
<keyword evidence="6" id="KW-1185">Reference proteome</keyword>
<dbReference type="InterPro" id="IPR036513">
    <property type="entry name" value="STAS_dom_sf"/>
</dbReference>
<dbReference type="NCBIfam" id="TIGR00377">
    <property type="entry name" value="ant_ant_sig"/>
    <property type="match status" value="1"/>
</dbReference>
<evidence type="ECO:0000256" key="3">
    <source>
        <dbReference type="SAM" id="MobiDB-lite"/>
    </source>
</evidence>
<reference evidence="5 6" key="1">
    <citation type="submission" date="2017-11" db="EMBL/GenBank/DDBJ databases">
        <title>Streptomyces carmine sp. nov., a novel actinomycete isolated from Sophora alopecuroides in Xinjiang, China.</title>
        <authorList>
            <person name="Wang Y."/>
            <person name="Luo X."/>
            <person name="Wan C."/>
            <person name="Zhang L."/>
        </authorList>
    </citation>
    <scope>NUCLEOTIDE SEQUENCE [LARGE SCALE GENOMIC DNA]</scope>
    <source>
        <strain evidence="5 6">TRM SA0054</strain>
    </source>
</reference>
<dbReference type="PROSITE" id="PS50801">
    <property type="entry name" value="STAS"/>
    <property type="match status" value="1"/>
</dbReference>
<dbReference type="PANTHER" id="PTHR33495:SF2">
    <property type="entry name" value="ANTI-SIGMA FACTOR ANTAGONIST TM_1081-RELATED"/>
    <property type="match status" value="1"/>
</dbReference>
<feature type="region of interest" description="Disordered" evidence="3">
    <location>
        <begin position="1"/>
        <end position="88"/>
    </location>
</feature>
<accession>A0A2M8LY62</accession>
<dbReference type="PANTHER" id="PTHR33495">
    <property type="entry name" value="ANTI-SIGMA FACTOR ANTAGONIST TM_1081-RELATED-RELATED"/>
    <property type="match status" value="1"/>
</dbReference>
<evidence type="ECO:0000313" key="6">
    <source>
        <dbReference type="Proteomes" id="UP000230407"/>
    </source>
</evidence>
<dbReference type="Gene3D" id="3.30.750.24">
    <property type="entry name" value="STAS domain"/>
    <property type="match status" value="1"/>
</dbReference>
<dbReference type="InterPro" id="IPR002645">
    <property type="entry name" value="STAS_dom"/>
</dbReference>
<evidence type="ECO:0000259" key="4">
    <source>
        <dbReference type="PROSITE" id="PS50801"/>
    </source>
</evidence>
<proteinExistence type="inferred from homology"/>